<evidence type="ECO:0000256" key="2">
    <source>
        <dbReference type="ARBA" id="ARBA00022801"/>
    </source>
</evidence>
<accession>A0A0D0IBY6</accession>
<dbReference type="InterPro" id="IPR052708">
    <property type="entry name" value="PxpC"/>
</dbReference>
<dbReference type="SUPFAM" id="SSF50891">
    <property type="entry name" value="Cyclophilin-like"/>
    <property type="match status" value="1"/>
</dbReference>
<dbReference type="Proteomes" id="UP000050700">
    <property type="component" value="Unassembled WGS sequence"/>
</dbReference>
<dbReference type="NCBIfam" id="TIGR00724">
    <property type="entry name" value="urea_amlyse_rel"/>
    <property type="match status" value="1"/>
</dbReference>
<dbReference type="InterPro" id="IPR029000">
    <property type="entry name" value="Cyclophilin-like_dom_sf"/>
</dbReference>
<feature type="domain" description="Carboxyltransferase" evidence="4">
    <location>
        <begin position="23"/>
        <end position="297"/>
    </location>
</feature>
<proteinExistence type="predicted"/>
<protein>
    <submittedName>
        <fullName evidence="5">Allophanate hydrolase subunit 2</fullName>
    </submittedName>
</protein>
<dbReference type="PATRIC" id="fig|727.564.peg.460"/>
<keyword evidence="3" id="KW-0067">ATP-binding</keyword>
<keyword evidence="2 5" id="KW-0378">Hydrolase</keyword>
<dbReference type="PANTHER" id="PTHR43309">
    <property type="entry name" value="5-OXOPROLINASE SUBUNIT C"/>
    <property type="match status" value="1"/>
</dbReference>
<dbReference type="GO" id="GO:0005524">
    <property type="term" value="F:ATP binding"/>
    <property type="evidence" value="ECO:0007669"/>
    <property type="project" value="UniProtKB-KW"/>
</dbReference>
<dbReference type="Pfam" id="PF02626">
    <property type="entry name" value="CT_A_B"/>
    <property type="match status" value="1"/>
</dbReference>
<name>A0A0D0IBY6_HAEIF</name>
<sequence length="309" mass="34515">MIDILDVKSHATIQDLGRFGLRRFGISHCGAMDKLALRAGNILLGNAENVPAIEVPLGGITLQFQQDMNFCVTGAFYEMMLDDKPVFAYWRYQARAGQILKMARAKIGMYGYLCVQGGFVLPQALNSCSTDLRAQIGGIEGRCLQAGDQLQTANDHILRSEIGIAPIPLRDVIRALPSSEYQAFKRKSQYYWWRNEWTLQSNSDRMGYRFQGQTLELKQPLEMLSHAIQFGSVQVPPSGQPIILMADAQTTGGYPKIANVIDADLGALAQVRLGSTIKFEAVSLQEAAKLRRKNEIYLDQIRRIVDEKN</sequence>
<evidence type="ECO:0000256" key="1">
    <source>
        <dbReference type="ARBA" id="ARBA00022741"/>
    </source>
</evidence>
<dbReference type="PANTHER" id="PTHR43309:SF3">
    <property type="entry name" value="5-OXOPROLINASE SUBUNIT C"/>
    <property type="match status" value="1"/>
</dbReference>
<evidence type="ECO:0000256" key="3">
    <source>
        <dbReference type="ARBA" id="ARBA00022840"/>
    </source>
</evidence>
<reference evidence="5 6" key="1">
    <citation type="submission" date="2014-05" db="EMBL/GenBank/DDBJ databases">
        <title>Methylome analysis of the phasevarions of Haemophilus influenzae.</title>
        <authorList>
            <person name="Atack J.M."/>
            <person name="Fox K.L."/>
            <person name="Power P.M."/>
            <person name="Clark T."/>
            <person name="Jurcisek J."/>
            <person name="Korlach J."/>
            <person name="Bakaletz L.O."/>
            <person name="Jennings M.P."/>
        </authorList>
    </citation>
    <scope>NUCLEOTIDE SEQUENCE [LARGE SCALE GENOMIC DNA]</scope>
    <source>
        <strain evidence="5 6">1209</strain>
    </source>
</reference>
<gene>
    <name evidence="5" type="ORF">NTHI1209_01461</name>
</gene>
<dbReference type="RefSeq" id="WP_005665354.1">
    <property type="nucleotide sequence ID" value="NZ_CP089168.1"/>
</dbReference>
<dbReference type="SMART" id="SM00797">
    <property type="entry name" value="AHS2"/>
    <property type="match status" value="1"/>
</dbReference>
<evidence type="ECO:0000313" key="5">
    <source>
        <dbReference type="EMBL" id="KIS35848.1"/>
    </source>
</evidence>
<evidence type="ECO:0000259" key="4">
    <source>
        <dbReference type="SMART" id="SM00797"/>
    </source>
</evidence>
<keyword evidence="1" id="KW-0547">Nucleotide-binding</keyword>
<comment type="caution">
    <text evidence="5">The sequence shown here is derived from an EMBL/GenBank/DDBJ whole genome shotgun (WGS) entry which is preliminary data.</text>
</comment>
<evidence type="ECO:0000313" key="6">
    <source>
        <dbReference type="Proteomes" id="UP000050700"/>
    </source>
</evidence>
<dbReference type="InterPro" id="IPR003778">
    <property type="entry name" value="CT_A_B"/>
</dbReference>
<dbReference type="GO" id="GO:0016787">
    <property type="term" value="F:hydrolase activity"/>
    <property type="evidence" value="ECO:0007669"/>
    <property type="project" value="UniProtKB-KW"/>
</dbReference>
<dbReference type="AlphaFoldDB" id="A0A0D0IBY6"/>
<dbReference type="EMBL" id="JMQP01000002">
    <property type="protein sequence ID" value="KIS35848.1"/>
    <property type="molecule type" value="Genomic_DNA"/>
</dbReference>
<dbReference type="Gene3D" id="2.40.100.10">
    <property type="entry name" value="Cyclophilin-like"/>
    <property type="match status" value="1"/>
</dbReference>
<organism evidence="5 6">
    <name type="scientific">Haemophilus influenzae</name>
    <dbReference type="NCBI Taxonomy" id="727"/>
    <lineage>
        <taxon>Bacteria</taxon>
        <taxon>Pseudomonadati</taxon>
        <taxon>Pseudomonadota</taxon>
        <taxon>Gammaproteobacteria</taxon>
        <taxon>Pasteurellales</taxon>
        <taxon>Pasteurellaceae</taxon>
        <taxon>Haemophilus</taxon>
    </lineage>
</organism>